<comment type="caution">
    <text evidence="1">The sequence shown here is derived from an EMBL/GenBank/DDBJ whole genome shotgun (WGS) entry which is preliminary data.</text>
</comment>
<organism evidence="1 2">
    <name type="scientific">Halorhabdus tiamatea SARL4B</name>
    <dbReference type="NCBI Taxonomy" id="1033806"/>
    <lineage>
        <taxon>Archaea</taxon>
        <taxon>Methanobacteriati</taxon>
        <taxon>Methanobacteriota</taxon>
        <taxon>Stenosarchaea group</taxon>
        <taxon>Halobacteria</taxon>
        <taxon>Halobacteriales</taxon>
        <taxon>Haloarculaceae</taxon>
        <taxon>Halorhabdus</taxon>
    </lineage>
</organism>
<sequence>MFVVGAPDTGLLVFLLGVEGAPFRTRIDLVLLDDEPTLRTDGLSAFRVRYQVATTLRTDVGLCLFLGGSLSLIRSLVASEGGI</sequence>
<accession>U2F9Q9</accession>
<proteinExistence type="predicted"/>
<dbReference type="EMBL" id="AFNT02000039">
    <property type="protein sequence ID" value="ERJ05234.1"/>
    <property type="molecule type" value="Genomic_DNA"/>
</dbReference>
<reference evidence="1 2" key="2">
    <citation type="journal article" date="2013" name="PLoS ONE">
        <title>INDIGO - INtegrated Data Warehouse of MIcrobial GenOmes with Examples from the Red Sea Extremophiles.</title>
        <authorList>
            <person name="Alam I."/>
            <person name="Antunes A."/>
            <person name="Kamau A.A."/>
            <person name="Ba Alawi W."/>
            <person name="Kalkatawi M."/>
            <person name="Stingl U."/>
            <person name="Bajic V.B."/>
        </authorList>
    </citation>
    <scope>NUCLEOTIDE SEQUENCE [LARGE SCALE GENOMIC DNA]</scope>
    <source>
        <strain evidence="1 2">SARL4B</strain>
    </source>
</reference>
<dbReference type="Proteomes" id="UP000003861">
    <property type="component" value="Unassembled WGS sequence"/>
</dbReference>
<protein>
    <submittedName>
        <fullName evidence="1">Uncharacterized protein</fullName>
    </submittedName>
</protein>
<gene>
    <name evidence="1" type="ORF">HLRTI_002746</name>
</gene>
<reference evidence="1 2" key="1">
    <citation type="journal article" date="2011" name="J. Bacteriol.">
        <title>Genome sequence of Halorhabdus tiamatea, the first archaeon isolated from a deep-sea anoxic brine lake.</title>
        <authorList>
            <person name="Antunes A."/>
            <person name="Alam I."/>
            <person name="Bajic V.B."/>
            <person name="Stingl U."/>
        </authorList>
    </citation>
    <scope>NUCLEOTIDE SEQUENCE [LARGE SCALE GENOMIC DNA]</scope>
    <source>
        <strain evidence="1 2">SARL4B</strain>
    </source>
</reference>
<evidence type="ECO:0000313" key="2">
    <source>
        <dbReference type="Proteomes" id="UP000003861"/>
    </source>
</evidence>
<name>U2F9Q9_9EURY</name>
<evidence type="ECO:0000313" key="1">
    <source>
        <dbReference type="EMBL" id="ERJ05234.1"/>
    </source>
</evidence>
<dbReference type="AlphaFoldDB" id="U2F9Q9"/>